<protein>
    <recommendedName>
        <fullName evidence="4">Solute-binding protein family 5 domain-containing protein</fullName>
    </recommendedName>
</protein>
<evidence type="ECO:0000256" key="3">
    <source>
        <dbReference type="ARBA" id="ARBA00022729"/>
    </source>
</evidence>
<evidence type="ECO:0000259" key="4">
    <source>
        <dbReference type="Pfam" id="PF00496"/>
    </source>
</evidence>
<dbReference type="InterPro" id="IPR000914">
    <property type="entry name" value="SBP_5_dom"/>
</dbReference>
<organism evidence="5 6">
    <name type="scientific">Halococcoides cellulosivorans</name>
    <dbReference type="NCBI Taxonomy" id="1679096"/>
    <lineage>
        <taxon>Archaea</taxon>
        <taxon>Methanobacteriati</taxon>
        <taxon>Methanobacteriota</taxon>
        <taxon>Stenosarchaea group</taxon>
        <taxon>Halobacteria</taxon>
        <taxon>Halobacteriales</taxon>
        <taxon>Haloarculaceae</taxon>
        <taxon>Halococcoides</taxon>
    </lineage>
</organism>
<dbReference type="KEGG" id="harc:HARCEL1_11595"/>
<dbReference type="PANTHER" id="PTHR30290:SF9">
    <property type="entry name" value="OLIGOPEPTIDE-BINDING PROTEIN APPA"/>
    <property type="match status" value="1"/>
</dbReference>
<name>A0A2R4X3M1_9EURY</name>
<feature type="domain" description="Solute-binding protein family 5" evidence="4">
    <location>
        <begin position="95"/>
        <end position="467"/>
    </location>
</feature>
<evidence type="ECO:0000256" key="1">
    <source>
        <dbReference type="ARBA" id="ARBA00005695"/>
    </source>
</evidence>
<dbReference type="AlphaFoldDB" id="A0A2R4X3M1"/>
<evidence type="ECO:0000313" key="6">
    <source>
        <dbReference type="Proteomes" id="UP000244727"/>
    </source>
</evidence>
<dbReference type="PROSITE" id="PS51318">
    <property type="entry name" value="TAT"/>
    <property type="match status" value="1"/>
</dbReference>
<evidence type="ECO:0000256" key="2">
    <source>
        <dbReference type="ARBA" id="ARBA00022448"/>
    </source>
</evidence>
<keyword evidence="6" id="KW-1185">Reference proteome</keyword>
<dbReference type="InterPro" id="IPR039424">
    <property type="entry name" value="SBP_5"/>
</dbReference>
<dbReference type="GO" id="GO:0015833">
    <property type="term" value="P:peptide transport"/>
    <property type="evidence" value="ECO:0007669"/>
    <property type="project" value="TreeGrafter"/>
</dbReference>
<gene>
    <name evidence="5" type="ORF">HARCEL1_11595</name>
</gene>
<sequence length="1197" mass="132460">MSSDQTPDSYGGVLDRRSFSKLAGASGAALLGGAGSAAGASADATTVNEVTVDGAAALGMDILHWNPSFETWPQIWGRWLTFDRFAQFNYETREWIPRIVEDWTVDGRAMTLSLRDSTYADGDAVTASDLRTQLVCRMAAGGDLADHVESFDIVDDSTLRITTDRALNPDLLEHLVLTEMLQTKDEGQYADWADRYWDDGEDVESEISSHKPDAPDHVSGPMEFVEMTDEYYLLERRADHPDAANINFQQYQFTASPGNPTKWRAMKNNEFDTVTSVFTPSDVVADLDDAWTEYQFPGYWGMGLVFNHDAELAPHTSDRRVRQAIAHAVDRETVANNAGPRIKDPAPTPAAIASTIQDDWIDVGNPFGRMQSSSEVASLMEEAGYTMNSDDLWEHPDRGVATIEILAPQGWSDWEVMAESVGSELRGAGFDAEVNRLQNGIIVGERMPEGNFQIACRAWLPGNERGSHPYFSLRHVLGGALGNTFEYPGWKDEEQPIEVPAMDGSGTMTVDVPATLDELATTSDDAEAAALIEKLAWVTHQDLPWLPIVTKREQSFINTQNLSAPAEDTEAASVKWPTAHLAKTGAMEWDPGEDDSSTIVPSDVQDVTVDGAAALGMDTLHWNPAFIAWPNIWGRWLVNDRLAQFNLETMEWIPRLVTDWTIDDDRVTLFVREDATWATGDPITAADVKTHLICSMAAGGPLDDLVESFDVVDEKTLAITATETFNPTILEFNVLSHLLQAKDEGHYADWADRYWTNDETDVGTEITSYKPSEPDHISGAMEFVEMTDEHYLLERNPEYYGADNINFERYQFTASPGNISKWRAMENNEFDTVMSVFTPSRIVADLDDVWNEYKFPGYWGMGLLFNHDAENAPHVSDRTVRQAIANAVDRQQCADNAGPRVKTPAPTPAAIAPPVQRQWIDVGGTFSEMQDDEQVAVLMAEAGYSKNSEGHWEHPDRGVATIEVVSPHGWSDWEVMANTVGHELREAGFDAEVNLIGNGTIVGERIPNGNFQIACRAWLPGNARSSFPYFPLRHVLGGSFGNQQKYPGWMADAQPIEVPAMDGSGTMEVNVPEALDRLATTTDADEEAALIEELAWVTHQDLPMLPIVTKQEQSFINTQNLTAPPEDAEEAQVKWPATYLPTIGAMQYTTDPPTVEDYVGSDGDLDPSEVMEAKGDYLTGDISLELAVSVMRRFFFG</sequence>
<reference evidence="5 6" key="1">
    <citation type="submission" date="2018-04" db="EMBL/GenBank/DDBJ databases">
        <title>Halococcoides cellulosivorans gen. nov., sp. nov., an extremely halophilic cellulose-utilizing haloarchaeon from hypersaline lakes.</title>
        <authorList>
            <person name="Sorokin D.Y."/>
            <person name="Toshchakov S.V."/>
            <person name="Samarov N.I."/>
            <person name="Korzhenkov A."/>
            <person name="Kublanov I.V."/>
        </authorList>
    </citation>
    <scope>NUCLEOTIDE SEQUENCE [LARGE SCALE GENOMIC DNA]</scope>
    <source>
        <strain evidence="5 6">HArcel1</strain>
    </source>
</reference>
<dbReference type="Proteomes" id="UP000244727">
    <property type="component" value="Chromosome"/>
</dbReference>
<dbReference type="Gene3D" id="3.10.105.10">
    <property type="entry name" value="Dipeptide-binding Protein, Domain 3"/>
    <property type="match status" value="2"/>
</dbReference>
<proteinExistence type="inferred from homology"/>
<evidence type="ECO:0000313" key="5">
    <source>
        <dbReference type="EMBL" id="AWB28303.1"/>
    </source>
</evidence>
<dbReference type="EMBL" id="CP028858">
    <property type="protein sequence ID" value="AWB28303.1"/>
    <property type="molecule type" value="Genomic_DNA"/>
</dbReference>
<dbReference type="PANTHER" id="PTHR30290">
    <property type="entry name" value="PERIPLASMIC BINDING COMPONENT OF ABC TRANSPORTER"/>
    <property type="match status" value="1"/>
</dbReference>
<dbReference type="GeneID" id="36513160"/>
<keyword evidence="2" id="KW-0813">Transport</keyword>
<dbReference type="Pfam" id="PF00496">
    <property type="entry name" value="SBP_bac_5"/>
    <property type="match status" value="2"/>
</dbReference>
<feature type="domain" description="Solute-binding protein family 5" evidence="4">
    <location>
        <begin position="652"/>
        <end position="1033"/>
    </location>
</feature>
<dbReference type="Gene3D" id="3.40.190.10">
    <property type="entry name" value="Periplasmic binding protein-like II"/>
    <property type="match status" value="2"/>
</dbReference>
<dbReference type="InterPro" id="IPR006311">
    <property type="entry name" value="TAT_signal"/>
</dbReference>
<accession>A0A2R4X3M1</accession>
<dbReference type="SUPFAM" id="SSF53850">
    <property type="entry name" value="Periplasmic binding protein-like II"/>
    <property type="match status" value="2"/>
</dbReference>
<comment type="similarity">
    <text evidence="1">Belongs to the bacterial solute-binding protein 5 family.</text>
</comment>
<dbReference type="RefSeq" id="WP_108383751.1">
    <property type="nucleotide sequence ID" value="NZ_CP028858.1"/>
</dbReference>
<dbReference type="Gene3D" id="3.90.76.10">
    <property type="entry name" value="Dipeptide-binding Protein, Domain 1"/>
    <property type="match status" value="2"/>
</dbReference>
<keyword evidence="3" id="KW-0732">Signal</keyword>
<dbReference type="GO" id="GO:1904680">
    <property type="term" value="F:peptide transmembrane transporter activity"/>
    <property type="evidence" value="ECO:0007669"/>
    <property type="project" value="TreeGrafter"/>
</dbReference>